<keyword evidence="1" id="KW-0808">Transferase</keyword>
<dbReference type="AlphaFoldDB" id="A0A2V0QTM0"/>
<proteinExistence type="predicted"/>
<evidence type="ECO:0000313" key="3">
    <source>
        <dbReference type="Proteomes" id="UP000247480"/>
    </source>
</evidence>
<name>A0A2V0QTM0_PSESF</name>
<reference evidence="1 3" key="1">
    <citation type="submission" date="2018-04" db="EMBL/GenBank/DDBJ databases">
        <title>Draft genome sequence of Pseudomonas syringae pv. actinidiae biovar 1 strains isolated from kiwifruit in Kagawa prefecture.</title>
        <authorList>
            <person name="Tabuchi M."/>
            <person name="Saito M."/>
            <person name="Fujiwara S."/>
            <person name="Sasa N."/>
            <person name="Akimitsu K."/>
            <person name="Gomi K."/>
            <person name="Konishi-Sugita S."/>
            <person name="Hamano K."/>
            <person name="Kataoka I."/>
        </authorList>
    </citation>
    <scope>NUCLEOTIDE SEQUENCE [LARGE SCALE GENOMIC DNA]</scope>
    <source>
        <strain evidence="1 3">MAFF212206</strain>
    </source>
</reference>
<sequence length="204" mass="22829">MTLLHVSAKTGELWSAIRMNLTACPFPLETQLAPPGKVSLRIANSEHAVDLLYRQVVQRIGSIDIGRKRSSQVLRGVVTGVGHTNFQRRRTYDFPVGAGLQRIDCPAHRAKHRHVMGQQWYCAGSTFGFNTEVPIRMDVLECRIEALDDKVNMISSSNTQSAILADKTCVSVGSGWLRLIVRNFRIYGGRCAHRLTQYETDSCK</sequence>
<evidence type="ECO:0000313" key="2">
    <source>
        <dbReference type="EMBL" id="GBH16211.1"/>
    </source>
</evidence>
<dbReference type="GO" id="GO:0008168">
    <property type="term" value="F:methyltransferase activity"/>
    <property type="evidence" value="ECO:0007669"/>
    <property type="project" value="UniProtKB-KW"/>
</dbReference>
<comment type="caution">
    <text evidence="1">The sequence shown here is derived from an EMBL/GenBank/DDBJ whole genome shotgun (WGS) entry which is preliminary data.</text>
</comment>
<protein>
    <submittedName>
        <fullName evidence="1">Cyclopropane fatty-acyl-phospholipid synthase and related methyltransferase</fullName>
    </submittedName>
</protein>
<dbReference type="Proteomes" id="UP000248291">
    <property type="component" value="Unassembled WGS sequence"/>
</dbReference>
<dbReference type="GO" id="GO:0032259">
    <property type="term" value="P:methylation"/>
    <property type="evidence" value="ECO:0007669"/>
    <property type="project" value="UniProtKB-KW"/>
</dbReference>
<evidence type="ECO:0000313" key="1">
    <source>
        <dbReference type="EMBL" id="GBH11900.1"/>
    </source>
</evidence>
<accession>A0A2V0QTM0</accession>
<keyword evidence="1" id="KW-0489">Methyltransferase</keyword>
<dbReference type="Proteomes" id="UP000247480">
    <property type="component" value="Unassembled WGS sequence"/>
</dbReference>
<dbReference type="EMBL" id="BGJZ01000284">
    <property type="protein sequence ID" value="GBH11900.1"/>
    <property type="molecule type" value="Genomic_DNA"/>
</dbReference>
<dbReference type="EMBL" id="BGKA01000079">
    <property type="protein sequence ID" value="GBH16211.1"/>
    <property type="molecule type" value="Genomic_DNA"/>
</dbReference>
<reference evidence="2 4" key="2">
    <citation type="submission" date="2018-04" db="EMBL/GenBank/DDBJ databases">
        <title>Draft genome sequence of Pseudomonas syringae pv. actinidiae biovar 3 strains isolated from kiwifruit in Kagawa prefecture.</title>
        <authorList>
            <person name="Tabuchi M."/>
            <person name="Saito M."/>
            <person name="Fujiwara S."/>
            <person name="Sasa N."/>
            <person name="Akimitsu K."/>
            <person name="Gomi K."/>
            <person name="Konishi-Sugita S."/>
            <person name="Hamano K."/>
            <person name="Kataoka I."/>
        </authorList>
    </citation>
    <scope>NUCLEOTIDE SEQUENCE [LARGE SCALE GENOMIC DNA]</scope>
    <source>
        <strain evidence="2 4">MAFF212211</strain>
    </source>
</reference>
<evidence type="ECO:0000313" key="4">
    <source>
        <dbReference type="Proteomes" id="UP000248291"/>
    </source>
</evidence>
<gene>
    <name evidence="1" type="ORF">KPSA1_05358</name>
    <name evidence="2" type="ORF">KPSA3_02151</name>
</gene>
<organism evidence="1 3">
    <name type="scientific">Pseudomonas syringae pv. actinidiae</name>
    <dbReference type="NCBI Taxonomy" id="103796"/>
    <lineage>
        <taxon>Bacteria</taxon>
        <taxon>Pseudomonadati</taxon>
        <taxon>Pseudomonadota</taxon>
        <taxon>Gammaproteobacteria</taxon>
        <taxon>Pseudomonadales</taxon>
        <taxon>Pseudomonadaceae</taxon>
        <taxon>Pseudomonas</taxon>
        <taxon>Pseudomonas syringae</taxon>
    </lineage>
</organism>